<dbReference type="EnsemblMetazoa" id="XM_014398851.2">
    <property type="protein sequence ID" value="XP_014254337.1"/>
    <property type="gene ID" value="LOC106669392"/>
</dbReference>
<dbReference type="KEGG" id="clec:106669392"/>
<evidence type="ECO:0000256" key="4">
    <source>
        <dbReference type="ARBA" id="ARBA00022840"/>
    </source>
</evidence>
<dbReference type="GO" id="GO:0005737">
    <property type="term" value="C:cytoplasm"/>
    <property type="evidence" value="ECO:0007669"/>
    <property type="project" value="TreeGrafter"/>
</dbReference>
<dbReference type="AlphaFoldDB" id="A0A8I6S1Q5"/>
<evidence type="ECO:0000256" key="6">
    <source>
        <dbReference type="SAM" id="MobiDB-lite"/>
    </source>
</evidence>
<dbReference type="SUPFAM" id="SSF56042">
    <property type="entry name" value="PurM C-terminal domain-like"/>
    <property type="match status" value="1"/>
</dbReference>
<dbReference type="Gene3D" id="3.90.650.10">
    <property type="entry name" value="PurM-like C-terminal domain"/>
    <property type="match status" value="1"/>
</dbReference>
<dbReference type="PIRSF" id="PIRSF036407">
    <property type="entry name" value="Selenphspht_syn"/>
    <property type="match status" value="1"/>
</dbReference>
<dbReference type="GO" id="GO:0016260">
    <property type="term" value="P:selenocysteine biosynthetic process"/>
    <property type="evidence" value="ECO:0007669"/>
    <property type="project" value="TreeGrafter"/>
</dbReference>
<evidence type="ECO:0000256" key="5">
    <source>
        <dbReference type="ARBA" id="ARBA00023266"/>
    </source>
</evidence>
<evidence type="ECO:0000259" key="7">
    <source>
        <dbReference type="Pfam" id="PF00586"/>
    </source>
</evidence>
<dbReference type="InterPro" id="IPR004536">
    <property type="entry name" value="SPS/SelD"/>
</dbReference>
<dbReference type="PANTHER" id="PTHR10256:SF0">
    <property type="entry name" value="INACTIVE SELENIDE, WATER DIKINASE-LIKE PROTEIN-RELATED"/>
    <property type="match status" value="1"/>
</dbReference>
<dbReference type="InterPro" id="IPR010918">
    <property type="entry name" value="PurM-like_C_dom"/>
</dbReference>
<reference evidence="9" key="1">
    <citation type="submission" date="2022-01" db="UniProtKB">
        <authorList>
            <consortium name="EnsemblMetazoa"/>
        </authorList>
    </citation>
    <scope>IDENTIFICATION</scope>
</reference>
<dbReference type="NCBIfam" id="TIGR00476">
    <property type="entry name" value="selD"/>
    <property type="match status" value="1"/>
</dbReference>
<dbReference type="Pfam" id="PF02769">
    <property type="entry name" value="AIRS_C"/>
    <property type="match status" value="1"/>
</dbReference>
<sequence length="362" mass="39446">MKLLEGLVTNPARSDEHSLSTNTDHENPQLSNDSSKDSHSCSSPVVGIGLDSAMIPIKNGSLFLIQTTDFLYPLIDDPYIMGKIACANVLSDLYAMGVTDCDNMLMLVGVSTEMNDSEQTAIYTLMMGGFKDAAKEAGCFVRGGDTNYNPWCVIGGVATTICRSVDVVVPDNAQPGDVLVLTKPLGTQTATFAYPWLKDPEKWNNIKHVISEQDMKIAYFQAVDSMARLNKIAAELMKVYDAHAATDITGFGLLGHAENLARHQKNDVTFCIQKLPIIAHMADVNKAVNDRFQLLTGRGIETSGGLLICFKPEHAAQFCKDIKNVEGYDAWIIGEVQGGGRTAEINSPELIEAFPKENYVDT</sequence>
<evidence type="ECO:0000313" key="10">
    <source>
        <dbReference type="Proteomes" id="UP000494040"/>
    </source>
</evidence>
<dbReference type="Pfam" id="PF00586">
    <property type="entry name" value="AIRS"/>
    <property type="match status" value="1"/>
</dbReference>
<feature type="compositionally biased region" description="Basic and acidic residues" evidence="6">
    <location>
        <begin position="13"/>
        <end position="27"/>
    </location>
</feature>
<keyword evidence="4" id="KW-0067">ATP-binding</keyword>
<dbReference type="InterPro" id="IPR016188">
    <property type="entry name" value="PurM-like_N"/>
</dbReference>
<dbReference type="InterPro" id="IPR036676">
    <property type="entry name" value="PurM-like_C_sf"/>
</dbReference>
<keyword evidence="3" id="KW-0418">Kinase</keyword>
<protein>
    <recommendedName>
        <fullName evidence="11">Selenide, water dikinase</fullName>
    </recommendedName>
</protein>
<evidence type="ECO:0000256" key="2">
    <source>
        <dbReference type="ARBA" id="ARBA00022741"/>
    </source>
</evidence>
<proteinExistence type="predicted"/>
<feature type="domain" description="PurM-like N-terminal" evidence="7">
    <location>
        <begin position="51"/>
        <end position="158"/>
    </location>
</feature>
<dbReference type="GO" id="GO:0004756">
    <property type="term" value="F:selenide, water dikinase activity"/>
    <property type="evidence" value="ECO:0007669"/>
    <property type="project" value="TreeGrafter"/>
</dbReference>
<keyword evidence="2" id="KW-0547">Nucleotide-binding</keyword>
<dbReference type="CDD" id="cd02195">
    <property type="entry name" value="SelD"/>
    <property type="match status" value="1"/>
</dbReference>
<dbReference type="RefSeq" id="XP_014254337.1">
    <property type="nucleotide sequence ID" value="XM_014398851.2"/>
</dbReference>
<dbReference type="SUPFAM" id="SSF55326">
    <property type="entry name" value="PurM N-terminal domain-like"/>
    <property type="match status" value="1"/>
</dbReference>
<evidence type="ECO:0008006" key="11">
    <source>
        <dbReference type="Google" id="ProtNLM"/>
    </source>
</evidence>
<feature type="domain" description="PurM-like C-terminal" evidence="8">
    <location>
        <begin position="174"/>
        <end position="342"/>
    </location>
</feature>
<name>A0A8I6S1Q5_CIMLE</name>
<dbReference type="Gene3D" id="3.30.1330.10">
    <property type="entry name" value="PurM-like, N-terminal domain"/>
    <property type="match status" value="1"/>
</dbReference>
<dbReference type="FunFam" id="3.90.650.10:FF:000010">
    <property type="entry name" value="Selenide, water dikinase"/>
    <property type="match status" value="1"/>
</dbReference>
<accession>A0A8I6S1Q5</accession>
<feature type="region of interest" description="Disordered" evidence="6">
    <location>
        <begin position="1"/>
        <end position="39"/>
    </location>
</feature>
<evidence type="ECO:0000256" key="1">
    <source>
        <dbReference type="ARBA" id="ARBA00022679"/>
    </source>
</evidence>
<keyword evidence="10" id="KW-1185">Reference proteome</keyword>
<dbReference type="PANTHER" id="PTHR10256">
    <property type="entry name" value="SELENIDE, WATER DIKINASE"/>
    <property type="match status" value="1"/>
</dbReference>
<evidence type="ECO:0000313" key="9">
    <source>
        <dbReference type="EnsemblMetazoa" id="XP_014254337.1"/>
    </source>
</evidence>
<organism evidence="9 10">
    <name type="scientific">Cimex lectularius</name>
    <name type="common">Bed bug</name>
    <name type="synonym">Acanthia lectularia</name>
    <dbReference type="NCBI Taxonomy" id="79782"/>
    <lineage>
        <taxon>Eukaryota</taxon>
        <taxon>Metazoa</taxon>
        <taxon>Ecdysozoa</taxon>
        <taxon>Arthropoda</taxon>
        <taxon>Hexapoda</taxon>
        <taxon>Insecta</taxon>
        <taxon>Pterygota</taxon>
        <taxon>Neoptera</taxon>
        <taxon>Paraneoptera</taxon>
        <taxon>Hemiptera</taxon>
        <taxon>Heteroptera</taxon>
        <taxon>Panheteroptera</taxon>
        <taxon>Cimicomorpha</taxon>
        <taxon>Cimicidae</taxon>
        <taxon>Cimex</taxon>
    </lineage>
</organism>
<dbReference type="Proteomes" id="UP000494040">
    <property type="component" value="Unassembled WGS sequence"/>
</dbReference>
<evidence type="ECO:0000256" key="3">
    <source>
        <dbReference type="ARBA" id="ARBA00022777"/>
    </source>
</evidence>
<evidence type="ECO:0000259" key="8">
    <source>
        <dbReference type="Pfam" id="PF02769"/>
    </source>
</evidence>
<keyword evidence="5" id="KW-0711">Selenium</keyword>
<dbReference type="InterPro" id="IPR036921">
    <property type="entry name" value="PurM-like_N_sf"/>
</dbReference>
<dbReference type="OrthoDB" id="409395at2759"/>
<dbReference type="GeneID" id="106669392"/>
<keyword evidence="1" id="KW-0808">Transferase</keyword>
<dbReference type="GO" id="GO:0005524">
    <property type="term" value="F:ATP binding"/>
    <property type="evidence" value="ECO:0007669"/>
    <property type="project" value="UniProtKB-KW"/>
</dbReference>